<organism evidence="2 3">
    <name type="scientific">Rotaria magnacalcarata</name>
    <dbReference type="NCBI Taxonomy" id="392030"/>
    <lineage>
        <taxon>Eukaryota</taxon>
        <taxon>Metazoa</taxon>
        <taxon>Spiralia</taxon>
        <taxon>Gnathifera</taxon>
        <taxon>Rotifera</taxon>
        <taxon>Eurotatoria</taxon>
        <taxon>Bdelloidea</taxon>
        <taxon>Philodinida</taxon>
        <taxon>Philodinidae</taxon>
        <taxon>Rotaria</taxon>
    </lineage>
</organism>
<dbReference type="InterPro" id="IPR016024">
    <property type="entry name" value="ARM-type_fold"/>
</dbReference>
<proteinExistence type="predicted"/>
<gene>
    <name evidence="2" type="ORF">BYL167_LOCUS13605</name>
</gene>
<name>A0A8S2NG77_9BILA</name>
<evidence type="ECO:0008006" key="4">
    <source>
        <dbReference type="Google" id="ProtNLM"/>
    </source>
</evidence>
<sequence length="1520" mass="176479">MIKTNVKFFHNLSFRTHYQEYLLNAHNVRCQIQLLETQEIYLTLSGDKSNVKTACQTIPNLFELTQEKIYNDENVDRQTIYWSQQIKSDLIIPVIQQIMDNHNIFTLWEKTAMFYGHFKVTYLTHESFKVSEARITEILNKEIVYIENMAMPEEKTKNLLKSIDEFIFSRQNRELVIIRCKYPYKLDIKISLFGRKKLVRKTKKQLQSIVYKHTIKTFQLKMTANQYEYLLENCTDDLKDIENKYTDDCVKIRIRLKEFSAPQYLIDNIKQKIRELMIQTVTCQFHKIGNSITLTDDNNKQLNCIARHNYCRIEKLETKTEMKVYSIPKALSPSANISSSIMLQSNEFVSSLSMRKMSVLNGSIEIYLTNQSDSIPRDVTIISSPAGATEERVEYLSDNGYFEMKTGRKFLFHRWSPAVSNDDRTNQKLKNSIEKFISSTLQSVTTCYSNLEKIVYLTNEWENIGAQQQLLVSSLINEVKQEIETRKVNWRILFIFNEQQTNFYKEFCDVLVKMQADKDGFAQFSSPVSVIQITLVASSNLNLIKCENEITDYVQKHILANKTLSNEFDVRKWDQHMINAFYKYSLNQSVLPNMNLTNNSQIQLVGSMPNVEKTIEKYKLMSEIFKQKSTLQIPPPVAARTSTRSKPIDLKAYNIYFSYSLQDQGLCNRINTCLMGEGYFLCETPTNVSRFQSYIDKSDVILIAFDEEYLENSNSISELNYAKSARKKIIPFVIRNNTKENSWLSSLTIAESFYDLLDTEIDIEFKDDFELEYDKLLIKLLRYTKPGTTSKTYPETTALPKITKSNDDYEEAAFGHKSIALQKVTPEQWRESETAYQEKLAKKIKNEKIPNDEINSSVTDLTAVIEYLEEIVREGVTYSKSHSEEHDAYSIGPRGWELDESLLSCMQQFSNSIRRWLNKSPNVIRGNIIPFTPTGDINDAIFLIHQSPNDPSFAQNYIPLDHSPSDKYFSLFNSNPDEIFPVTDKINIRDESINENSRKSNPIAEKPNLKVTGLPPDAPIARPIEEKENDITKIPHRKTFSAQLVPVTSAVEFQSEVSLIPSTDFPSKTYQEIILTNSLLNKLIRTIEDLSQSEYSPYHIKYKIIDRLVRLCSKMKIVDRLLDPIVKCLRSKLYRQVFITIESEQLRLNPKQLFFIYQCTQFIIQHEFQRQEQIPHLLCQAMIDVTKPIVENILPIVGEFDATYFNDRGIALYALSCHLELLNHLSLTSSGRRYFVQSNIIDQMKNILHDETLLENAVGNEEIFHADVAVIVYTLMLLCNLAYEKQMFSILKKQNLKSVYSKLESAKDSTIQLACQTLSIILSQDQINEENEPMKLRKMCAEYLEKNIIESKQKTKLGVVKDREERDTHVKLRFLNDTFLKTLSEEIENLATTDHSSNKLKYKNIGRNVRVVSLQETSEVESLLDPILKCLNSNFYLKVFENIELSQTKPKCGAISNNRSLAAKHLFFMRECPEFLFRHDYKRRKETADTLGRIMLEHTEIIFEQHLSILIGDEGENILN</sequence>
<feature type="region of interest" description="Disordered" evidence="1">
    <location>
        <begin position="992"/>
        <end position="1021"/>
    </location>
</feature>
<evidence type="ECO:0000313" key="2">
    <source>
        <dbReference type="EMBL" id="CAF3999541.1"/>
    </source>
</evidence>
<dbReference type="SUPFAM" id="SSF48371">
    <property type="entry name" value="ARM repeat"/>
    <property type="match status" value="1"/>
</dbReference>
<comment type="caution">
    <text evidence="2">The sequence shown here is derived from an EMBL/GenBank/DDBJ whole genome shotgun (WGS) entry which is preliminary data.</text>
</comment>
<evidence type="ECO:0000256" key="1">
    <source>
        <dbReference type="SAM" id="MobiDB-lite"/>
    </source>
</evidence>
<protein>
    <recommendedName>
        <fullName evidence="4">TIR domain-containing protein</fullName>
    </recommendedName>
</protein>
<reference evidence="2" key="1">
    <citation type="submission" date="2021-02" db="EMBL/GenBank/DDBJ databases">
        <authorList>
            <person name="Nowell W R."/>
        </authorList>
    </citation>
    <scope>NUCLEOTIDE SEQUENCE</scope>
</reference>
<dbReference type="SUPFAM" id="SSF52200">
    <property type="entry name" value="Toll/Interleukin receptor TIR domain"/>
    <property type="match status" value="1"/>
</dbReference>
<dbReference type="InterPro" id="IPR035897">
    <property type="entry name" value="Toll_tir_struct_dom_sf"/>
</dbReference>
<dbReference type="EMBL" id="CAJOBH010004699">
    <property type="protein sequence ID" value="CAF3999541.1"/>
    <property type="molecule type" value="Genomic_DNA"/>
</dbReference>
<dbReference type="Proteomes" id="UP000681967">
    <property type="component" value="Unassembled WGS sequence"/>
</dbReference>
<evidence type="ECO:0000313" key="3">
    <source>
        <dbReference type="Proteomes" id="UP000681967"/>
    </source>
</evidence>
<accession>A0A8S2NG77</accession>